<sequence>MIFMGSISPVFSQEKQANYPVQAKTNDGKKWRIGYLEGGPFADYQMNLIAIFHGLVSLGWIEDQAIPTQADDKDNSQLWQWLATSIRSDYVEFVADAYWTSHWDAELRPATKAAVLKRLNEQKDIDLMLALGTWAALDLANDEHHTPTVAASVADALEAKIIKSVEDSGYDHLHAKIDPSRNARQLMLFHDTMGFDRLGVVYENSEEGRSYAAINDVEKLVKEREIELVTCHASFSNTDLEVAKQEVFACYEKLVGETKAIYITRHRGLTPDVVEKLVPIFNKNQVVTFSQQGSRDVKLGVLMSIALAGHKCVGNFYAETIAKIFNGALPRNLPQVFEEPPKIAINLSSIRAIGLEIPVELFGIVDEVFE</sequence>
<dbReference type="EMBL" id="MSLT01000007">
    <property type="protein sequence ID" value="OUD15019.1"/>
    <property type="molecule type" value="Genomic_DNA"/>
</dbReference>
<evidence type="ECO:0000313" key="1">
    <source>
        <dbReference type="EMBL" id="OUD15019.1"/>
    </source>
</evidence>
<evidence type="ECO:0000313" key="2">
    <source>
        <dbReference type="Proteomes" id="UP000194798"/>
    </source>
</evidence>
<dbReference type="InterPro" id="IPR007487">
    <property type="entry name" value="ABC_transpt-TYRBP-like"/>
</dbReference>
<dbReference type="Proteomes" id="UP000194798">
    <property type="component" value="Unassembled WGS sequence"/>
</dbReference>
<dbReference type="PANTHER" id="PTHR35271:SF1">
    <property type="entry name" value="ABC TRANSPORTER, SUBSTRATE-BINDING LIPOPROTEIN"/>
    <property type="match status" value="1"/>
</dbReference>
<comment type="caution">
    <text evidence="1">The sequence shown here is derived from an EMBL/GenBank/DDBJ whole genome shotgun (WGS) entry which is preliminary data.</text>
</comment>
<dbReference type="Gene3D" id="3.40.50.2300">
    <property type="match status" value="2"/>
</dbReference>
<reference evidence="1 2" key="1">
    <citation type="submission" date="2016-12" db="EMBL/GenBank/DDBJ databases">
        <title>Thioflexothrix psekupsii D3 genome sequencing and assembly.</title>
        <authorList>
            <person name="Fomenkov A."/>
            <person name="Vincze T."/>
            <person name="Grabovich M."/>
            <person name="Anton B.P."/>
            <person name="Dubinina G."/>
            <person name="Orlova M."/>
            <person name="Belousova E."/>
            <person name="Roberts R.J."/>
        </authorList>
    </citation>
    <scope>NUCLEOTIDE SEQUENCE [LARGE SCALE GENOMIC DNA]</scope>
    <source>
        <strain evidence="1">D3</strain>
    </source>
</reference>
<keyword evidence="2" id="KW-1185">Reference proteome</keyword>
<dbReference type="RefSeq" id="WP_086487456.1">
    <property type="nucleotide sequence ID" value="NZ_MSLT01000007.1"/>
</dbReference>
<dbReference type="PANTHER" id="PTHR35271">
    <property type="entry name" value="ABC TRANSPORTER, SUBSTRATE-BINDING LIPOPROTEIN-RELATED"/>
    <property type="match status" value="1"/>
</dbReference>
<name>A0A251XA12_9GAMM</name>
<dbReference type="AlphaFoldDB" id="A0A251XA12"/>
<gene>
    <name evidence="1" type="ORF">TPSD3_04790</name>
</gene>
<evidence type="ECO:0008006" key="3">
    <source>
        <dbReference type="Google" id="ProtNLM"/>
    </source>
</evidence>
<organism evidence="1 2">
    <name type="scientific">Thioflexithrix psekupsensis</name>
    <dbReference type="NCBI Taxonomy" id="1570016"/>
    <lineage>
        <taxon>Bacteria</taxon>
        <taxon>Pseudomonadati</taxon>
        <taxon>Pseudomonadota</taxon>
        <taxon>Gammaproteobacteria</taxon>
        <taxon>Thiotrichales</taxon>
        <taxon>Thioflexithrix</taxon>
    </lineage>
</organism>
<protein>
    <recommendedName>
        <fullName evidence="3">ABC transporter substrate-binding protein</fullName>
    </recommendedName>
</protein>
<proteinExistence type="predicted"/>
<dbReference type="OrthoDB" id="9815217at2"/>
<dbReference type="Pfam" id="PF04392">
    <property type="entry name" value="ABC_sub_bind"/>
    <property type="match status" value="1"/>
</dbReference>
<accession>A0A251XA12</accession>